<name>A0A2Z2MKX4_THEPR</name>
<protein>
    <recommendedName>
        <fullName evidence="1">Bacterial Ig-like domain-containing protein</fullName>
    </recommendedName>
</protein>
<gene>
    <name evidence="2" type="ORF">A3L09_07350</name>
</gene>
<dbReference type="KEGG" id="tprf:A3L09_07350"/>
<organism evidence="2 3">
    <name type="scientific">Thermococcus profundus</name>
    <dbReference type="NCBI Taxonomy" id="49899"/>
    <lineage>
        <taxon>Archaea</taxon>
        <taxon>Methanobacteriati</taxon>
        <taxon>Methanobacteriota</taxon>
        <taxon>Thermococci</taxon>
        <taxon>Thermococcales</taxon>
        <taxon>Thermococcaceae</taxon>
        <taxon>Thermococcus</taxon>
    </lineage>
</organism>
<reference evidence="2 3" key="1">
    <citation type="submission" date="2016-03" db="EMBL/GenBank/DDBJ databases">
        <title>Complete genome sequence of Thermococcus profundus strain DT5432.</title>
        <authorList>
            <person name="Oger P.M."/>
        </authorList>
    </citation>
    <scope>NUCLEOTIDE SEQUENCE [LARGE SCALE GENOMIC DNA]</scope>
    <source>
        <strain evidence="2 3">DT 5432</strain>
    </source>
</reference>
<dbReference type="Pfam" id="PF20251">
    <property type="entry name" value="Big_14"/>
    <property type="match status" value="1"/>
</dbReference>
<proteinExistence type="predicted"/>
<evidence type="ECO:0000313" key="3">
    <source>
        <dbReference type="Proteomes" id="UP000250179"/>
    </source>
</evidence>
<sequence length="163" mass="18749">MITMKRVVLVMLLLFGMVFAYQVLITQEEGTLKEVDLRKDTIDLNETLGPMVPVENISHIIRLDRQTYSPGDTMTLTVTNSMNSTLTTRYDFRIYRRGNEGWIEVQLNLAFPDVLIEVRPGESWEERIDLSELGLKPGKYRVEKTICANGLCFPDWAEFEVKG</sequence>
<evidence type="ECO:0000259" key="1">
    <source>
        <dbReference type="Pfam" id="PF20251"/>
    </source>
</evidence>
<evidence type="ECO:0000313" key="2">
    <source>
        <dbReference type="EMBL" id="ASJ03081.1"/>
    </source>
</evidence>
<dbReference type="EMBL" id="CP014862">
    <property type="protein sequence ID" value="ASJ03081.1"/>
    <property type="molecule type" value="Genomic_DNA"/>
</dbReference>
<dbReference type="Proteomes" id="UP000250179">
    <property type="component" value="Chromosome"/>
</dbReference>
<keyword evidence="3" id="KW-1185">Reference proteome</keyword>
<accession>A0A2Z2MKX4</accession>
<feature type="domain" description="Bacterial Ig-like" evidence="1">
    <location>
        <begin position="61"/>
        <end position="151"/>
    </location>
</feature>
<dbReference type="InterPro" id="IPR046878">
    <property type="entry name" value="Big_14"/>
</dbReference>
<dbReference type="AlphaFoldDB" id="A0A2Z2MKX4"/>